<accession>A0AC61R8U7</accession>
<organism evidence="1 2">
    <name type="scientific">Dubosiella muris</name>
    <dbReference type="NCBI Taxonomy" id="3038133"/>
    <lineage>
        <taxon>Bacteria</taxon>
        <taxon>Bacillati</taxon>
        <taxon>Bacillota</taxon>
        <taxon>Erysipelotrichia</taxon>
        <taxon>Erysipelotrichales</taxon>
        <taxon>Erysipelotrichaceae</taxon>
        <taxon>Dubosiella</taxon>
    </lineage>
</organism>
<keyword evidence="1" id="KW-0547">Nucleotide-binding</keyword>
<evidence type="ECO:0000313" key="2">
    <source>
        <dbReference type="Proteomes" id="UP000308836"/>
    </source>
</evidence>
<gene>
    <name evidence="1" type="ORF">E5336_03910</name>
</gene>
<keyword evidence="1" id="KW-0067">ATP-binding</keyword>
<keyword evidence="2" id="KW-1185">Reference proteome</keyword>
<sequence length="266" mass="29316">MENKEKTILEGKGLKIGYDGKIVVPGLDVKIPRGKITALIGPNGCGKSTLLKALARVLSIESGEVLLEGKNIFQTPTKEVAKQMALLPQAPQAPAGLSVEELVSYGRYPYQKGFGALDSTDHALIDEAMKNTGVYDLRERDIATLSGGQRQRAWIAMALAQDTPLILLDEPTTYLDMAHQLEILELLRKLNETAGKTIVLVIHDLNLAARFSDFMVAMKDGRILFEGDVRSVMTEKMMRDVFGLDAYLVPDPWSGRPTMLTYRLAQ</sequence>
<proteinExistence type="predicted"/>
<dbReference type="EMBL" id="SRYG01000006">
    <property type="protein sequence ID" value="TGY66448.1"/>
    <property type="molecule type" value="Genomic_DNA"/>
</dbReference>
<protein>
    <submittedName>
        <fullName evidence="1">ABC transporter ATP-binding protein</fullName>
    </submittedName>
</protein>
<evidence type="ECO:0000313" key="1">
    <source>
        <dbReference type="EMBL" id="TGY66448.1"/>
    </source>
</evidence>
<name>A0AC61R8U7_9FIRM</name>
<reference evidence="1" key="1">
    <citation type="submission" date="2019-04" db="EMBL/GenBank/DDBJ databases">
        <title>Microbes associate with the intestines of laboratory mice.</title>
        <authorList>
            <person name="Navarre W."/>
            <person name="Wong E."/>
            <person name="Huang K."/>
            <person name="Tropini C."/>
            <person name="Ng K."/>
            <person name="Yu B."/>
        </authorList>
    </citation>
    <scope>NUCLEOTIDE SEQUENCE</scope>
    <source>
        <strain evidence="1">NM09_H32</strain>
    </source>
</reference>
<dbReference type="Proteomes" id="UP000308836">
    <property type="component" value="Unassembled WGS sequence"/>
</dbReference>
<comment type="caution">
    <text evidence="1">The sequence shown here is derived from an EMBL/GenBank/DDBJ whole genome shotgun (WGS) entry which is preliminary data.</text>
</comment>